<evidence type="ECO:0000256" key="1">
    <source>
        <dbReference type="ARBA" id="ARBA00004651"/>
    </source>
</evidence>
<evidence type="ECO:0000256" key="3">
    <source>
        <dbReference type="ARBA" id="ARBA00022448"/>
    </source>
</evidence>
<feature type="transmembrane region" description="Helical" evidence="8">
    <location>
        <begin position="150"/>
        <end position="170"/>
    </location>
</feature>
<evidence type="ECO:0000256" key="7">
    <source>
        <dbReference type="ARBA" id="ARBA00023136"/>
    </source>
</evidence>
<dbReference type="PANTHER" id="PTHR16119:SF17">
    <property type="entry name" value="TRANSMEMBRANE PROTEIN 144"/>
    <property type="match status" value="1"/>
</dbReference>
<evidence type="ECO:0000256" key="8">
    <source>
        <dbReference type="SAM" id="Phobius"/>
    </source>
</evidence>
<dbReference type="AlphaFoldDB" id="A0A0C9PMB4"/>
<dbReference type="PANTHER" id="PTHR16119">
    <property type="entry name" value="TRANSMEMBRANE PROTEIN 144"/>
    <property type="match status" value="1"/>
</dbReference>
<protein>
    <submittedName>
        <fullName evidence="9">Glucose uptake protein</fullName>
    </submittedName>
</protein>
<comment type="similarity">
    <text evidence="2">Belongs to the GRP transporter (TC 2.A.7.5) family.</text>
</comment>
<keyword evidence="3" id="KW-0813">Transport</keyword>
<feature type="transmembrane region" description="Helical" evidence="8">
    <location>
        <begin position="269"/>
        <end position="286"/>
    </location>
</feature>
<proteinExistence type="inferred from homology"/>
<evidence type="ECO:0000256" key="2">
    <source>
        <dbReference type="ARBA" id="ARBA00006117"/>
    </source>
</evidence>
<reference evidence="10" key="1">
    <citation type="submission" date="2014-05" db="EMBL/GenBank/DDBJ databases">
        <title>Whole genome sequencing of Lactobacillus casei NRIC0644.</title>
        <authorList>
            <person name="Atarashi H."/>
            <person name="Yoshida Y."/>
            <person name="Fujimura S."/>
            <person name="Tanaka N."/>
            <person name="Shiwa Y."/>
            <person name="Yoshikawa H."/>
            <person name="Okada S."/>
            <person name="Nakagawa J."/>
        </authorList>
    </citation>
    <scope>NUCLEOTIDE SEQUENCE [LARGE SCALE GENOMIC DNA]</scope>
    <source>
        <strain evidence="10">NRIC0644</strain>
    </source>
</reference>
<feature type="transmembrane region" description="Helical" evidence="8">
    <location>
        <begin position="56"/>
        <end position="76"/>
    </location>
</feature>
<dbReference type="GO" id="GO:0015144">
    <property type="term" value="F:carbohydrate transmembrane transporter activity"/>
    <property type="evidence" value="ECO:0007669"/>
    <property type="project" value="InterPro"/>
</dbReference>
<dbReference type="Proteomes" id="UP000032552">
    <property type="component" value="Unassembled WGS sequence"/>
</dbReference>
<organism evidence="9 10">
    <name type="scientific">Lacticaseibacillus paracasei NRIC 0644</name>
    <dbReference type="NCBI Taxonomy" id="1435038"/>
    <lineage>
        <taxon>Bacteria</taxon>
        <taxon>Bacillati</taxon>
        <taxon>Bacillota</taxon>
        <taxon>Bacilli</taxon>
        <taxon>Lactobacillales</taxon>
        <taxon>Lactobacillaceae</taxon>
        <taxon>Lacticaseibacillus</taxon>
    </lineage>
</organism>
<dbReference type="Pfam" id="PF06800">
    <property type="entry name" value="Sugar_transport"/>
    <property type="match status" value="1"/>
</dbReference>
<keyword evidence="7 8" id="KW-0472">Membrane</keyword>
<keyword evidence="6 8" id="KW-1133">Transmembrane helix</keyword>
<evidence type="ECO:0000256" key="4">
    <source>
        <dbReference type="ARBA" id="ARBA00022597"/>
    </source>
</evidence>
<feature type="transmembrane region" description="Helical" evidence="8">
    <location>
        <begin position="212"/>
        <end position="230"/>
    </location>
</feature>
<comment type="caution">
    <text evidence="9">The sequence shown here is derived from an EMBL/GenBank/DDBJ whole genome shotgun (WGS) entry which is preliminary data.</text>
</comment>
<dbReference type="GO" id="GO:0005886">
    <property type="term" value="C:plasma membrane"/>
    <property type="evidence" value="ECO:0007669"/>
    <property type="project" value="UniProtKB-SubCell"/>
</dbReference>
<name>A0A0C9PMB4_LACPA</name>
<gene>
    <name evidence="9" type="ORF">LC0644_0705</name>
</gene>
<accession>A0A0C9PMB4</accession>
<keyword evidence="4" id="KW-0762">Sugar transport</keyword>
<feature type="transmembrane region" description="Helical" evidence="8">
    <location>
        <begin position="32"/>
        <end position="49"/>
    </location>
</feature>
<dbReference type="Gene3D" id="1.10.3730.20">
    <property type="match status" value="1"/>
</dbReference>
<evidence type="ECO:0000256" key="6">
    <source>
        <dbReference type="ARBA" id="ARBA00022989"/>
    </source>
</evidence>
<dbReference type="InterPro" id="IPR010651">
    <property type="entry name" value="Sugar_transport"/>
</dbReference>
<dbReference type="RefSeq" id="WP_045627022.1">
    <property type="nucleotide sequence ID" value="NZ_BAYM01000047.1"/>
</dbReference>
<evidence type="ECO:0000256" key="5">
    <source>
        <dbReference type="ARBA" id="ARBA00022692"/>
    </source>
</evidence>
<feature type="transmembrane region" description="Helical" evidence="8">
    <location>
        <begin position="118"/>
        <end position="138"/>
    </location>
</feature>
<sequence>MSSLLLGLVPALGWGMQAIVMQIVGGKFTNKVMGMVTGNLIFAAIIFIFRQPASLTPSLIIGAVLCSVFWGIGQILQVCSFDLLGVSMAMPINTAEQLIGTILFGVFYFHEWHTTRQYLFGIVAILLIIVGVIVISIRGKDSGSVSPQDFLNGIVVVSVSSAGLVGYAVIPRIFGLNGWDMLLPQAIAMWLVISGIVSRVRNNYMWRVKSWHNIITGFCFGIANLTMLLSNELNGVSIGYTLSQMNVVVSTIGGIVILHEHAGEQHRKLITGLFLIIGGAIFIGLTK</sequence>
<comment type="subcellular location">
    <subcellularLocation>
        <location evidence="1">Cell membrane</location>
        <topology evidence="1">Multi-pass membrane protein</topology>
    </subcellularLocation>
</comment>
<dbReference type="InterPro" id="IPR037185">
    <property type="entry name" value="EmrE-like"/>
</dbReference>
<feature type="transmembrane region" description="Helical" evidence="8">
    <location>
        <begin position="182"/>
        <end position="200"/>
    </location>
</feature>
<dbReference type="EMBL" id="BAYM01000047">
    <property type="protein sequence ID" value="GAN36116.1"/>
    <property type="molecule type" value="Genomic_DNA"/>
</dbReference>
<keyword evidence="5 8" id="KW-0812">Transmembrane</keyword>
<dbReference type="CDD" id="cd23110">
    <property type="entry name" value="GRP"/>
    <property type="match status" value="1"/>
</dbReference>
<dbReference type="SUPFAM" id="SSF103481">
    <property type="entry name" value="Multidrug resistance efflux transporter EmrE"/>
    <property type="match status" value="2"/>
</dbReference>
<feature type="transmembrane region" description="Helical" evidence="8">
    <location>
        <begin position="236"/>
        <end position="257"/>
    </location>
</feature>
<evidence type="ECO:0000313" key="9">
    <source>
        <dbReference type="EMBL" id="GAN36116.1"/>
    </source>
</evidence>
<evidence type="ECO:0000313" key="10">
    <source>
        <dbReference type="Proteomes" id="UP000032552"/>
    </source>
</evidence>